<comment type="similarity">
    <text evidence="1">Belongs to the AHA1 family.</text>
</comment>
<keyword evidence="4" id="KW-1185">Reference proteome</keyword>
<comment type="caution">
    <text evidence="3">The sequence shown here is derived from an EMBL/GenBank/DDBJ whole genome shotgun (WGS) entry which is preliminary data.</text>
</comment>
<dbReference type="SUPFAM" id="SSF55961">
    <property type="entry name" value="Bet v1-like"/>
    <property type="match status" value="1"/>
</dbReference>
<accession>A0ABQ6BVV2</accession>
<dbReference type="Proteomes" id="UP001156836">
    <property type="component" value="Unassembled WGS sequence"/>
</dbReference>
<protein>
    <submittedName>
        <fullName evidence="3">Activator of HSP90 ATPase</fullName>
    </submittedName>
</protein>
<dbReference type="RefSeq" id="WP_018747443.1">
    <property type="nucleotide sequence ID" value="NZ_BSOZ01000073.1"/>
</dbReference>
<dbReference type="CDD" id="cd07814">
    <property type="entry name" value="SRPBCC_CalC_Aha1-like"/>
    <property type="match status" value="1"/>
</dbReference>
<dbReference type="InterPro" id="IPR023393">
    <property type="entry name" value="START-like_dom_sf"/>
</dbReference>
<dbReference type="EMBL" id="BSOZ01000073">
    <property type="protein sequence ID" value="GLS05886.1"/>
    <property type="molecule type" value="Genomic_DNA"/>
</dbReference>
<dbReference type="Gene3D" id="3.30.530.20">
    <property type="match status" value="1"/>
</dbReference>
<proteinExistence type="inferred from homology"/>
<organism evidence="3 4">
    <name type="scientific">Chitiniphilus shinanonensis</name>
    <dbReference type="NCBI Taxonomy" id="553088"/>
    <lineage>
        <taxon>Bacteria</taxon>
        <taxon>Pseudomonadati</taxon>
        <taxon>Pseudomonadota</taxon>
        <taxon>Betaproteobacteria</taxon>
        <taxon>Neisseriales</taxon>
        <taxon>Chitinibacteraceae</taxon>
        <taxon>Chitiniphilus</taxon>
    </lineage>
</organism>
<evidence type="ECO:0000313" key="3">
    <source>
        <dbReference type="EMBL" id="GLS05886.1"/>
    </source>
</evidence>
<reference evidence="4" key="1">
    <citation type="journal article" date="2019" name="Int. J. Syst. Evol. Microbiol.">
        <title>The Global Catalogue of Microorganisms (GCM) 10K type strain sequencing project: providing services to taxonomists for standard genome sequencing and annotation.</title>
        <authorList>
            <consortium name="The Broad Institute Genomics Platform"/>
            <consortium name="The Broad Institute Genome Sequencing Center for Infectious Disease"/>
            <person name="Wu L."/>
            <person name="Ma J."/>
        </authorList>
    </citation>
    <scope>NUCLEOTIDE SEQUENCE [LARGE SCALE GENOMIC DNA]</scope>
    <source>
        <strain evidence="4">NBRC 104970</strain>
    </source>
</reference>
<feature type="domain" description="Activator of Hsp90 ATPase homologue 1/2-like C-terminal" evidence="2">
    <location>
        <begin position="14"/>
        <end position="161"/>
    </location>
</feature>
<dbReference type="InterPro" id="IPR013538">
    <property type="entry name" value="ASHA1/2-like_C"/>
</dbReference>
<name>A0ABQ6BVV2_9NEIS</name>
<gene>
    <name evidence="3" type="ORF">GCM10007860_30480</name>
</gene>
<sequence length="168" mass="19090">MHTDSDFVITRLLDAPRGLVWQVHSEPAHLARWWGPKGCAIDVARLDFVPGGLFHYAMRWDGQPPIWGRFVYREIEAPHRMVYVNSFADAEGGIVRNPWSPTWPLEMLTTLTLEEEGEQTRLTIRSSPLTADEEEIRTFVAGHKSMEQGFSGTIEQLVDYLANLPRGA</sequence>
<evidence type="ECO:0000256" key="1">
    <source>
        <dbReference type="ARBA" id="ARBA00006817"/>
    </source>
</evidence>
<dbReference type="Pfam" id="PF08327">
    <property type="entry name" value="AHSA1"/>
    <property type="match status" value="1"/>
</dbReference>
<evidence type="ECO:0000259" key="2">
    <source>
        <dbReference type="Pfam" id="PF08327"/>
    </source>
</evidence>
<evidence type="ECO:0000313" key="4">
    <source>
        <dbReference type="Proteomes" id="UP001156836"/>
    </source>
</evidence>